<comment type="caution">
    <text evidence="1">The sequence shown here is derived from an EMBL/GenBank/DDBJ whole genome shotgun (WGS) entry which is preliminary data.</text>
</comment>
<protein>
    <submittedName>
        <fullName evidence="1">Uncharacterized protein</fullName>
    </submittedName>
</protein>
<evidence type="ECO:0000313" key="2">
    <source>
        <dbReference type="Proteomes" id="UP000650582"/>
    </source>
</evidence>
<dbReference type="Proteomes" id="UP000650582">
    <property type="component" value="Unassembled WGS sequence"/>
</dbReference>
<reference evidence="1" key="1">
    <citation type="submission" date="2020-09" db="EMBL/GenBank/DDBJ databases">
        <title>Comparative genome analyses of four rice-infecting Rhizoctonia solani isolates reveal extensive enrichment of homogalacturonan modification genes.</title>
        <authorList>
            <person name="Lee D.-Y."/>
            <person name="Jeon J."/>
            <person name="Kim K.-T."/>
            <person name="Cheong K."/>
            <person name="Song H."/>
            <person name="Choi G."/>
            <person name="Ko J."/>
            <person name="Opiyo S.O."/>
            <person name="Zuo S."/>
            <person name="Madhav S."/>
            <person name="Lee Y.-H."/>
            <person name="Wang G.-L."/>
        </authorList>
    </citation>
    <scope>NUCLEOTIDE SEQUENCE</scope>
    <source>
        <strain evidence="1">AG1-IA YN-7</strain>
    </source>
</reference>
<evidence type="ECO:0000313" key="1">
    <source>
        <dbReference type="EMBL" id="KAF8676894.1"/>
    </source>
</evidence>
<name>A0A8H7H624_9AGAM</name>
<dbReference type="AlphaFoldDB" id="A0A8H7H624"/>
<proteinExistence type="predicted"/>
<dbReference type="EMBL" id="JACYCC010000041">
    <property type="protein sequence ID" value="KAF8676894.1"/>
    <property type="molecule type" value="Genomic_DNA"/>
</dbReference>
<organism evidence="1 2">
    <name type="scientific">Rhizoctonia solani</name>
    <dbReference type="NCBI Taxonomy" id="456999"/>
    <lineage>
        <taxon>Eukaryota</taxon>
        <taxon>Fungi</taxon>
        <taxon>Dikarya</taxon>
        <taxon>Basidiomycota</taxon>
        <taxon>Agaricomycotina</taxon>
        <taxon>Agaricomycetes</taxon>
        <taxon>Cantharellales</taxon>
        <taxon>Ceratobasidiaceae</taxon>
        <taxon>Rhizoctonia</taxon>
    </lineage>
</organism>
<sequence length="420" mass="47751">MDLVVLLEWCTSNGLNSSAYPRRHLRIHSRTINTDAPHPLAAASPELLDMGDPSSFFIENSKYPELYGRTLIIQLKCAGTNSELDSIVILFDWIAGVQVGRIELKSDPGRSIRFLSDEYLIIPQGYQDMRTPSAEYIPQSGKLLIFHLPPPAEDLENRQVRQVVTLLFPRISTTENRLHLYFNHGAPPVPKGSYRSAYSRAEPKIYDFNRWNHLCLYYESFDRVRVSQGRVRQQWCFEKDLEPIGLLYISSDALLALLYKQSHDLRAIPWEVWKACTVSLPIGDTPIYCMSGVKSAFKKCTQYSVNMNDNQLIIVDFLKKGRPSHLVGAGMGPEIVSNCDVSSGHPHTCNQECDLPYYVRTGRFIEPGTAIPVEIQYKIMVVDLNHEKYRGFLGSKLAIDDEQLAVLGYLNGMDLHVYKF</sequence>
<gene>
    <name evidence="1" type="ORF">RHS04_06342</name>
</gene>
<accession>A0A8H7H624</accession>